<dbReference type="Pfam" id="PF13180">
    <property type="entry name" value="PDZ_2"/>
    <property type="match status" value="1"/>
</dbReference>
<keyword evidence="2" id="KW-0378">Hydrolase</keyword>
<dbReference type="InterPro" id="IPR001478">
    <property type="entry name" value="PDZ"/>
</dbReference>
<dbReference type="Gene3D" id="2.30.42.10">
    <property type="match status" value="1"/>
</dbReference>
<dbReference type="NCBIfam" id="NF041438">
    <property type="entry name" value="SepM_fam_S16"/>
    <property type="match status" value="1"/>
</dbReference>
<dbReference type="InterPro" id="IPR014721">
    <property type="entry name" value="Ribsml_uS5_D2-typ_fold_subgr"/>
</dbReference>
<dbReference type="SUPFAM" id="SSF54211">
    <property type="entry name" value="Ribosomal protein S5 domain 2-like"/>
    <property type="match status" value="1"/>
</dbReference>
<gene>
    <name evidence="2" type="ORF">DHL47_03020</name>
</gene>
<protein>
    <submittedName>
        <fullName evidence="2">Serine protease</fullName>
    </submittedName>
</protein>
<dbReference type="GO" id="GO:0006508">
    <property type="term" value="P:proteolysis"/>
    <property type="evidence" value="ECO:0007669"/>
    <property type="project" value="UniProtKB-KW"/>
</dbReference>
<dbReference type="InterPro" id="IPR027065">
    <property type="entry name" value="Lon_Prtase"/>
</dbReference>
<dbReference type="EMBL" id="QFAY01000004">
    <property type="protein sequence ID" value="MBP2620319.1"/>
    <property type="molecule type" value="Genomic_DNA"/>
</dbReference>
<dbReference type="PANTHER" id="PTHR10046">
    <property type="entry name" value="ATP DEPENDENT LON PROTEASE FAMILY MEMBER"/>
    <property type="match status" value="1"/>
</dbReference>
<evidence type="ECO:0000313" key="3">
    <source>
        <dbReference type="Proteomes" id="UP001519349"/>
    </source>
</evidence>
<dbReference type="Gene3D" id="3.30.230.10">
    <property type="match status" value="1"/>
</dbReference>
<organism evidence="2 3">
    <name type="scientific">Streptococcus panodentis</name>
    <dbReference type="NCBI Taxonomy" id="1581472"/>
    <lineage>
        <taxon>Bacteria</taxon>
        <taxon>Bacillati</taxon>
        <taxon>Bacillota</taxon>
        <taxon>Bacilli</taxon>
        <taxon>Lactobacillales</taxon>
        <taxon>Streptococcaceae</taxon>
        <taxon>Streptococcus</taxon>
    </lineage>
</organism>
<dbReference type="SUPFAM" id="SSF50156">
    <property type="entry name" value="PDZ domain-like"/>
    <property type="match status" value="1"/>
</dbReference>
<proteinExistence type="predicted"/>
<dbReference type="GO" id="GO:0008233">
    <property type="term" value="F:peptidase activity"/>
    <property type="evidence" value="ECO:0007669"/>
    <property type="project" value="UniProtKB-KW"/>
</dbReference>
<evidence type="ECO:0000313" key="2">
    <source>
        <dbReference type="EMBL" id="MBP2620319.1"/>
    </source>
</evidence>
<keyword evidence="2" id="KW-0645">Protease</keyword>
<sequence length="345" mass="37447">MKSMGRILLAVLLLAGIGFIPLPGYELERLSPAMNAKDFVQIQGGSSQKSGEIYLLAVGVSEARVFSLLLALLPDYSLEPSFINAPANYFDKDKEREELENSTMASSQLNALQVAYRAANRPVEVVHKNIYVNGVSRDTALAKELQQGDLILKVDNQSYSSPYDIVDQMEQRKVGDVVSIEYSRRGVIGLASAPLIVDEVTGKPGLGVEFGSVASVLMNPLASFKSNGVGGSSGGLMFSLELYNQLVAEDITKGKVIAGTGTIDHKGDVGRIGGVEMKVRAADQAGAQIFFVPDDSIDPEIAQYNPKLRSNYHEALRAAIRIKSKMQIVPVKTFDEALNYLREME</sequence>
<dbReference type="InterPro" id="IPR020568">
    <property type="entry name" value="Ribosomal_Su5_D2-typ_SF"/>
</dbReference>
<evidence type="ECO:0000259" key="1">
    <source>
        <dbReference type="Pfam" id="PF13180"/>
    </source>
</evidence>
<dbReference type="Proteomes" id="UP001519349">
    <property type="component" value="Unassembled WGS sequence"/>
</dbReference>
<dbReference type="InterPro" id="IPR036034">
    <property type="entry name" value="PDZ_sf"/>
</dbReference>
<keyword evidence="3" id="KW-1185">Reference proteome</keyword>
<feature type="domain" description="PDZ" evidence="1">
    <location>
        <begin position="123"/>
        <end position="187"/>
    </location>
</feature>
<dbReference type="RefSeq" id="WP_128835103.1">
    <property type="nucleotide sequence ID" value="NZ_QFAY01000004.1"/>
</dbReference>
<comment type="caution">
    <text evidence="2">The sequence shown here is derived from an EMBL/GenBank/DDBJ whole genome shotgun (WGS) entry which is preliminary data.</text>
</comment>
<reference evidence="2 3" key="1">
    <citation type="submission" date="2018-05" db="EMBL/GenBank/DDBJ databases">
        <title>Draft genome sequence of Streptococcus panodentis CCUG 70867T.</title>
        <authorList>
            <person name="Salva-Serra F."/>
            <person name="Mendez V."/>
            <person name="Jaen-Luchoro D."/>
            <person name="Gonzales-Siles L."/>
            <person name="Karlsson R."/>
            <person name="Engstrom-Jakobsson H."/>
            <person name="Busquets A."/>
            <person name="Gomila M."/>
            <person name="Pineiro-Iglesias B."/>
            <person name="Bennasar-Figueras A."/>
            <person name="Seeger M."/>
            <person name="Moore E."/>
        </authorList>
    </citation>
    <scope>NUCLEOTIDE SEQUENCE [LARGE SCALE GENOMIC DNA]</scope>
    <source>
        <strain evidence="2 3">CCUG 70867</strain>
    </source>
</reference>
<name>A0ABS5AUS0_9STRE</name>
<accession>A0ABS5AUS0</accession>